<evidence type="ECO:0000259" key="6">
    <source>
        <dbReference type="Pfam" id="PF23283"/>
    </source>
</evidence>
<organism evidence="7 8">
    <name type="scientific">Crassostrea virginica</name>
    <name type="common">Eastern oyster</name>
    <dbReference type="NCBI Taxonomy" id="6565"/>
    <lineage>
        <taxon>Eukaryota</taxon>
        <taxon>Metazoa</taxon>
        <taxon>Spiralia</taxon>
        <taxon>Lophotrochozoa</taxon>
        <taxon>Mollusca</taxon>
        <taxon>Bivalvia</taxon>
        <taxon>Autobranchia</taxon>
        <taxon>Pteriomorphia</taxon>
        <taxon>Ostreida</taxon>
        <taxon>Ostreoidea</taxon>
        <taxon>Ostreidae</taxon>
        <taxon>Crassostrea</taxon>
    </lineage>
</organism>
<feature type="chain" id="PRO_5034588964" evidence="5">
    <location>
        <begin position="23"/>
        <end position="437"/>
    </location>
</feature>
<dbReference type="OrthoDB" id="6082142at2759"/>
<dbReference type="InterPro" id="IPR057774">
    <property type="entry name" value="D8C_UMOD/GP2/OIT3-like"/>
</dbReference>
<feature type="transmembrane region" description="Helical" evidence="4">
    <location>
        <begin position="354"/>
        <end position="377"/>
    </location>
</feature>
<name>A0A8B8AT05_CRAVI</name>
<keyword evidence="4" id="KW-1133">Transmembrane helix</keyword>
<feature type="domain" description="UMOD/GP2/OIT3-like D8C" evidence="6">
    <location>
        <begin position="77"/>
        <end position="148"/>
    </location>
</feature>
<feature type="region of interest" description="Disordered" evidence="3">
    <location>
        <begin position="395"/>
        <end position="437"/>
    </location>
</feature>
<keyword evidence="7" id="KW-1185">Reference proteome</keyword>
<keyword evidence="4" id="KW-0472">Membrane</keyword>
<evidence type="ECO:0000313" key="7">
    <source>
        <dbReference type="Proteomes" id="UP000694844"/>
    </source>
</evidence>
<dbReference type="Proteomes" id="UP000694844">
    <property type="component" value="Chromosome 1"/>
</dbReference>
<dbReference type="PANTHER" id="PTHR36191">
    <property type="entry name" value="ENDO/EXONUCLEASE/PHOSPHATASE DOMAIN-CONTAINING PROTEIN-RELATED"/>
    <property type="match status" value="1"/>
</dbReference>
<feature type="compositionally biased region" description="Basic and acidic residues" evidence="3">
    <location>
        <begin position="398"/>
        <end position="417"/>
    </location>
</feature>
<reference evidence="7" key="1">
    <citation type="submission" date="2024-06" db="UniProtKB">
        <authorList>
            <consortium name="RefSeq"/>
        </authorList>
    </citation>
    <scope>NUCLEOTIDE SEQUENCE [LARGE SCALE GENOMIC DNA]</scope>
</reference>
<sequence>MVFNMATKVFIYIGWMLQTAASGSLYYCSVSDPCAEANVSSFFEPYARFENCQHNNNGFCDRYITPKWYRVNDVMLTQCPSLLSCGTLYPVWLNGTLPTTSDGVVDRKACKVGFESCCTRSYDIQIKHCGSFFAYCLAALDTCPERYCFGKNGTCEISTTTTTTTTQKPITSPEDCLNGQCETPTSTVEPSTTTTVKQATTSMITTCSNDPCIEHNVKCIDDQESRSPYCEYDKDDDDCDDELTPGWYKAKSPMVTHCPGLLGCGSIYPVWLNGTIPGTHEGVVTRQACQRGFHSCCSTSYDVKVKNCGKYTAYCLGKLSTCPSRYCFGTGVCQKDTGADDDTNENKDHSHGKLYTLLVVALVVLSLILAVIGVIAIKRFNKGRSRTSSFIDIQMAEKSTEKSTEKTPKKSAPDTRENPLYLPAERPPPYSPPSYRP</sequence>
<keyword evidence="2" id="KW-1015">Disulfide bond</keyword>
<keyword evidence="4" id="KW-0812">Transmembrane</keyword>
<accession>A0A8B8AT05</accession>
<protein>
    <submittedName>
        <fullName evidence="8">Uromodulin-like</fullName>
    </submittedName>
</protein>
<dbReference type="Pfam" id="PF23283">
    <property type="entry name" value="D8C_UMOD"/>
    <property type="match status" value="1"/>
</dbReference>
<dbReference type="KEGG" id="cvn:111103974"/>
<evidence type="ECO:0000313" key="8">
    <source>
        <dbReference type="RefSeq" id="XP_022293354.1"/>
    </source>
</evidence>
<dbReference type="RefSeq" id="XP_022293354.1">
    <property type="nucleotide sequence ID" value="XM_022437646.1"/>
</dbReference>
<evidence type="ECO:0000256" key="5">
    <source>
        <dbReference type="SAM" id="SignalP"/>
    </source>
</evidence>
<feature type="signal peptide" evidence="5">
    <location>
        <begin position="1"/>
        <end position="22"/>
    </location>
</feature>
<evidence type="ECO:0000256" key="2">
    <source>
        <dbReference type="ARBA" id="ARBA00023157"/>
    </source>
</evidence>
<reference evidence="8" key="2">
    <citation type="submission" date="2025-08" db="UniProtKB">
        <authorList>
            <consortium name="RefSeq"/>
        </authorList>
    </citation>
    <scope>IDENTIFICATION</scope>
    <source>
        <tissue evidence="8">Whole sample</tissue>
    </source>
</reference>
<dbReference type="PANTHER" id="PTHR36191:SF4">
    <property type="entry name" value="VWFD DOMAIN-CONTAINING PROTEIN"/>
    <property type="match status" value="1"/>
</dbReference>
<gene>
    <name evidence="8" type="primary">LOC111103974</name>
</gene>
<evidence type="ECO:0000256" key="1">
    <source>
        <dbReference type="ARBA" id="ARBA00022729"/>
    </source>
</evidence>
<dbReference type="GeneID" id="111103974"/>
<keyword evidence="1 5" id="KW-0732">Signal</keyword>
<dbReference type="AlphaFoldDB" id="A0A8B8AT05"/>
<evidence type="ECO:0000256" key="4">
    <source>
        <dbReference type="SAM" id="Phobius"/>
    </source>
</evidence>
<proteinExistence type="predicted"/>
<feature type="compositionally biased region" description="Pro residues" evidence="3">
    <location>
        <begin position="425"/>
        <end position="437"/>
    </location>
</feature>
<evidence type="ECO:0000256" key="3">
    <source>
        <dbReference type="SAM" id="MobiDB-lite"/>
    </source>
</evidence>